<dbReference type="PANTHER" id="PTHR12526:SF630">
    <property type="entry name" value="GLYCOSYLTRANSFERASE"/>
    <property type="match status" value="1"/>
</dbReference>
<dbReference type="Pfam" id="PF00534">
    <property type="entry name" value="Glycos_transf_1"/>
    <property type="match status" value="1"/>
</dbReference>
<dbReference type="Pfam" id="PF13439">
    <property type="entry name" value="Glyco_transf_4"/>
    <property type="match status" value="1"/>
</dbReference>
<dbReference type="InterPro" id="IPR028098">
    <property type="entry name" value="Glyco_trans_4-like_N"/>
</dbReference>
<dbReference type="EMBL" id="JAWDIO010000002">
    <property type="protein sequence ID" value="MDU0355995.1"/>
    <property type="molecule type" value="Genomic_DNA"/>
</dbReference>
<feature type="domain" description="Glycosyltransferase subfamily 4-like N-terminal" evidence="2">
    <location>
        <begin position="17"/>
        <end position="176"/>
    </location>
</feature>
<proteinExistence type="predicted"/>
<dbReference type="Gene3D" id="3.40.50.2000">
    <property type="entry name" value="Glycogen Phosphorylase B"/>
    <property type="match status" value="2"/>
</dbReference>
<evidence type="ECO:0000259" key="1">
    <source>
        <dbReference type="Pfam" id="PF00534"/>
    </source>
</evidence>
<name>A0ABU3T168_9ALTE</name>
<protein>
    <submittedName>
        <fullName evidence="3">Glycosyltransferase</fullName>
        <ecNumber evidence="3">2.4.-.-</ecNumber>
    </submittedName>
</protein>
<feature type="domain" description="Glycosyl transferase family 1" evidence="1">
    <location>
        <begin position="198"/>
        <end position="336"/>
    </location>
</feature>
<gene>
    <name evidence="3" type="ORF">RS130_20740</name>
</gene>
<dbReference type="PANTHER" id="PTHR12526">
    <property type="entry name" value="GLYCOSYLTRANSFERASE"/>
    <property type="match status" value="1"/>
</dbReference>
<dbReference type="GO" id="GO:0016757">
    <property type="term" value="F:glycosyltransferase activity"/>
    <property type="evidence" value="ECO:0007669"/>
    <property type="project" value="UniProtKB-KW"/>
</dbReference>
<evidence type="ECO:0000259" key="2">
    <source>
        <dbReference type="Pfam" id="PF13439"/>
    </source>
</evidence>
<organism evidence="3 4">
    <name type="scientific">Paraglaciecola aquimarina</name>
    <dbReference type="NCBI Taxonomy" id="1235557"/>
    <lineage>
        <taxon>Bacteria</taxon>
        <taxon>Pseudomonadati</taxon>
        <taxon>Pseudomonadota</taxon>
        <taxon>Gammaproteobacteria</taxon>
        <taxon>Alteromonadales</taxon>
        <taxon>Alteromonadaceae</taxon>
        <taxon>Paraglaciecola</taxon>
    </lineage>
</organism>
<keyword evidence="3" id="KW-0808">Transferase</keyword>
<keyword evidence="4" id="KW-1185">Reference proteome</keyword>
<evidence type="ECO:0000313" key="4">
    <source>
        <dbReference type="Proteomes" id="UP001247805"/>
    </source>
</evidence>
<comment type="caution">
    <text evidence="3">The sequence shown here is derived from an EMBL/GenBank/DDBJ whole genome shotgun (WGS) entry which is preliminary data.</text>
</comment>
<dbReference type="CDD" id="cd03811">
    <property type="entry name" value="GT4_GT28_WabH-like"/>
    <property type="match status" value="1"/>
</dbReference>
<dbReference type="RefSeq" id="WP_316027505.1">
    <property type="nucleotide sequence ID" value="NZ_JAWDIO010000002.1"/>
</dbReference>
<evidence type="ECO:0000313" key="3">
    <source>
        <dbReference type="EMBL" id="MDU0355995.1"/>
    </source>
</evidence>
<keyword evidence="3" id="KW-0328">Glycosyltransferase</keyword>
<reference evidence="3 4" key="1">
    <citation type="submission" date="2023-10" db="EMBL/GenBank/DDBJ databases">
        <title>Glaciecola aquimarina strain GGW-M5 nov., isolated from a coastal seawater.</title>
        <authorList>
            <person name="Bayburt H."/>
            <person name="Kim J.M."/>
            <person name="Choi B.J."/>
            <person name="Jeon C.O."/>
        </authorList>
    </citation>
    <scope>NUCLEOTIDE SEQUENCE [LARGE SCALE GENOMIC DNA]</scope>
    <source>
        <strain evidence="3 4">KCTC 32108</strain>
    </source>
</reference>
<sequence>MEKKKVVFLLKELILDGGVEKVTANLGKAFEGFGFDVYYYVLWDDEKIVKGLYGENVIVEPRNSDNKLKKTFSALGKFKDFLVDKDIDIVISAKETANIVAFLAALNKSKTSFILTRHVDFKGSGQKLGALTLKMMYALYSMAKLSIVCVSNELANEVKAIPLVRRNKVSFVENAVFNQEVIEQGLEPLNDDNIQGDYICGVGRLKHQKGFDILMRAYSICIKAKQDIPKLVLVGDGPDHDALIKLRAELKLEDSVVFAGYTNNPYKYMKNSKLFVLSSRFEGMPTVLVEAISLGVPIVATDCPTGPSELIGHIDGVNLVPVGDHQALAAEILAKLTAPHTIDKKAVEGYEFSNAARSYLKLTEE</sequence>
<dbReference type="Proteomes" id="UP001247805">
    <property type="component" value="Unassembled WGS sequence"/>
</dbReference>
<accession>A0ABU3T168</accession>
<dbReference type="EC" id="2.4.-.-" evidence="3"/>
<dbReference type="SUPFAM" id="SSF53756">
    <property type="entry name" value="UDP-Glycosyltransferase/glycogen phosphorylase"/>
    <property type="match status" value="1"/>
</dbReference>
<dbReference type="InterPro" id="IPR001296">
    <property type="entry name" value="Glyco_trans_1"/>
</dbReference>